<feature type="region of interest" description="Disordered" evidence="7">
    <location>
        <begin position="201"/>
        <end position="236"/>
    </location>
</feature>
<dbReference type="InterPro" id="IPR017930">
    <property type="entry name" value="Myb_dom"/>
</dbReference>
<dbReference type="SUPFAM" id="SSF46689">
    <property type="entry name" value="Homeodomain-like"/>
    <property type="match status" value="1"/>
</dbReference>
<protein>
    <submittedName>
        <fullName evidence="10">Myb domain protein 4</fullName>
    </submittedName>
</protein>
<dbReference type="SMART" id="SM00717">
    <property type="entry name" value="SANT"/>
    <property type="match status" value="2"/>
</dbReference>
<feature type="domain" description="Myb-like" evidence="8">
    <location>
        <begin position="14"/>
        <end position="63"/>
    </location>
</feature>
<keyword evidence="11" id="KW-1185">Reference proteome</keyword>
<dbReference type="GO" id="GO:0003677">
    <property type="term" value="F:DNA binding"/>
    <property type="evidence" value="ECO:0007669"/>
    <property type="project" value="UniProtKB-KW"/>
</dbReference>
<name>A0A0K9PNA2_ZOSMR</name>
<evidence type="ECO:0000256" key="4">
    <source>
        <dbReference type="ARBA" id="ARBA00023125"/>
    </source>
</evidence>
<evidence type="ECO:0000256" key="1">
    <source>
        <dbReference type="ARBA" id="ARBA00004123"/>
    </source>
</evidence>
<keyword evidence="6" id="KW-0539">Nucleus</keyword>
<dbReference type="EMBL" id="LFYR01000728">
    <property type="protein sequence ID" value="KMZ70456.1"/>
    <property type="molecule type" value="Genomic_DNA"/>
</dbReference>
<dbReference type="Proteomes" id="UP000036987">
    <property type="component" value="Unassembled WGS sequence"/>
</dbReference>
<feature type="region of interest" description="Disordered" evidence="7">
    <location>
        <begin position="144"/>
        <end position="178"/>
    </location>
</feature>
<dbReference type="OrthoDB" id="2143914at2759"/>
<reference evidence="11" key="1">
    <citation type="journal article" date="2016" name="Nature">
        <title>The genome of the seagrass Zostera marina reveals angiosperm adaptation to the sea.</title>
        <authorList>
            <person name="Olsen J.L."/>
            <person name="Rouze P."/>
            <person name="Verhelst B."/>
            <person name="Lin Y.-C."/>
            <person name="Bayer T."/>
            <person name="Collen J."/>
            <person name="Dattolo E."/>
            <person name="De Paoli E."/>
            <person name="Dittami S."/>
            <person name="Maumus F."/>
            <person name="Michel G."/>
            <person name="Kersting A."/>
            <person name="Lauritano C."/>
            <person name="Lohaus R."/>
            <person name="Toepel M."/>
            <person name="Tonon T."/>
            <person name="Vanneste K."/>
            <person name="Amirebrahimi M."/>
            <person name="Brakel J."/>
            <person name="Bostroem C."/>
            <person name="Chovatia M."/>
            <person name="Grimwood J."/>
            <person name="Jenkins J.W."/>
            <person name="Jueterbock A."/>
            <person name="Mraz A."/>
            <person name="Stam W.T."/>
            <person name="Tice H."/>
            <person name="Bornberg-Bauer E."/>
            <person name="Green P.J."/>
            <person name="Pearson G.A."/>
            <person name="Procaccini G."/>
            <person name="Duarte C.M."/>
            <person name="Schmutz J."/>
            <person name="Reusch T.B.H."/>
            <person name="Van de Peer Y."/>
        </authorList>
    </citation>
    <scope>NUCLEOTIDE SEQUENCE [LARGE SCALE GENOMIC DNA]</scope>
    <source>
        <strain evidence="11">cv. Finnish</strain>
    </source>
</reference>
<evidence type="ECO:0000256" key="3">
    <source>
        <dbReference type="ARBA" id="ARBA00023015"/>
    </source>
</evidence>
<organism evidence="10 11">
    <name type="scientific">Zostera marina</name>
    <name type="common">Eelgrass</name>
    <dbReference type="NCBI Taxonomy" id="29655"/>
    <lineage>
        <taxon>Eukaryota</taxon>
        <taxon>Viridiplantae</taxon>
        <taxon>Streptophyta</taxon>
        <taxon>Embryophyta</taxon>
        <taxon>Tracheophyta</taxon>
        <taxon>Spermatophyta</taxon>
        <taxon>Magnoliopsida</taxon>
        <taxon>Liliopsida</taxon>
        <taxon>Zosteraceae</taxon>
        <taxon>Zostera</taxon>
    </lineage>
</organism>
<keyword evidence="3" id="KW-0805">Transcription regulation</keyword>
<evidence type="ECO:0000256" key="7">
    <source>
        <dbReference type="SAM" id="MobiDB-lite"/>
    </source>
</evidence>
<comment type="caution">
    <text evidence="10">The sequence shown here is derived from an EMBL/GenBank/DDBJ whole genome shotgun (WGS) entry which is preliminary data.</text>
</comment>
<gene>
    <name evidence="10" type="ORF">ZOSMA_19G00380</name>
</gene>
<dbReference type="PANTHER" id="PTHR47997">
    <property type="entry name" value="MYB DOMAIN PROTEIN 55"/>
    <property type="match status" value="1"/>
</dbReference>
<dbReference type="InterPro" id="IPR051953">
    <property type="entry name" value="Plant_SW-associated_TFs"/>
</dbReference>
<dbReference type="GO" id="GO:0005634">
    <property type="term" value="C:nucleus"/>
    <property type="evidence" value="ECO:0007669"/>
    <property type="project" value="UniProtKB-SubCell"/>
</dbReference>
<dbReference type="Pfam" id="PF00249">
    <property type="entry name" value="Myb_DNA-binding"/>
    <property type="match status" value="2"/>
</dbReference>
<evidence type="ECO:0000256" key="5">
    <source>
        <dbReference type="ARBA" id="ARBA00023163"/>
    </source>
</evidence>
<feature type="compositionally biased region" description="Low complexity" evidence="7">
    <location>
        <begin position="160"/>
        <end position="178"/>
    </location>
</feature>
<dbReference type="PROSITE" id="PS51294">
    <property type="entry name" value="HTH_MYB"/>
    <property type="match status" value="2"/>
</dbReference>
<proteinExistence type="predicted"/>
<evidence type="ECO:0000313" key="11">
    <source>
        <dbReference type="Proteomes" id="UP000036987"/>
    </source>
</evidence>
<dbReference type="InterPro" id="IPR009057">
    <property type="entry name" value="Homeodomain-like_sf"/>
</dbReference>
<feature type="domain" description="Myb-like" evidence="8">
    <location>
        <begin position="64"/>
        <end position="114"/>
    </location>
</feature>
<dbReference type="OMA" id="HEFQMEF"/>
<sequence length="263" mass="30243">MGRKPCCKNKFGMMKKGSWTIEEDRKLTGIFLKYGQCRWSDVPKLAGLWRCPKSCRLRWINYLRPDVKRGPLSESEERVVISLHSKLGNKWSQIASHLPGRTDNEIKNIWNTTLRKKLIRKEIDYQAQKSFSISFCSSDKKKDEFADHQSEGNSQSWVTSSVHTNSSRSSSGGDSGLSHEFQMEFPGLDFDDHRVVNHVLPTSKRSDDDQEILKSSPNQSNSSEYDKVDRNSPESSQYLSNVDIDWDSFIDELDQLIPKFSLI</sequence>
<dbReference type="InterPro" id="IPR001005">
    <property type="entry name" value="SANT/Myb"/>
</dbReference>
<evidence type="ECO:0000259" key="8">
    <source>
        <dbReference type="PROSITE" id="PS50090"/>
    </source>
</evidence>
<accession>A0A0K9PNA2</accession>
<evidence type="ECO:0000256" key="2">
    <source>
        <dbReference type="ARBA" id="ARBA00022737"/>
    </source>
</evidence>
<keyword evidence="2" id="KW-0677">Repeat</keyword>
<evidence type="ECO:0000313" key="10">
    <source>
        <dbReference type="EMBL" id="KMZ70456.1"/>
    </source>
</evidence>
<comment type="subcellular location">
    <subcellularLocation>
        <location evidence="1">Nucleus</location>
    </subcellularLocation>
</comment>
<dbReference type="CDD" id="cd00167">
    <property type="entry name" value="SANT"/>
    <property type="match status" value="2"/>
</dbReference>
<dbReference type="PANTHER" id="PTHR47997:SF85">
    <property type="entry name" value="MYB FAMILY PROTEIN"/>
    <property type="match status" value="1"/>
</dbReference>
<dbReference type="FunFam" id="1.10.10.60:FF:000001">
    <property type="entry name" value="MYB-related transcription factor"/>
    <property type="match status" value="1"/>
</dbReference>
<feature type="domain" description="HTH myb-type" evidence="9">
    <location>
        <begin position="15"/>
        <end position="63"/>
    </location>
</feature>
<evidence type="ECO:0000256" key="6">
    <source>
        <dbReference type="ARBA" id="ARBA00023242"/>
    </source>
</evidence>
<keyword evidence="5" id="KW-0804">Transcription</keyword>
<feature type="domain" description="HTH myb-type" evidence="9">
    <location>
        <begin position="64"/>
        <end position="118"/>
    </location>
</feature>
<feature type="compositionally biased region" description="Polar residues" evidence="7">
    <location>
        <begin position="213"/>
        <end position="223"/>
    </location>
</feature>
<dbReference type="AlphaFoldDB" id="A0A0K9PNA2"/>
<keyword evidence="4" id="KW-0238">DNA-binding</keyword>
<dbReference type="Gene3D" id="1.10.10.60">
    <property type="entry name" value="Homeodomain-like"/>
    <property type="match status" value="2"/>
</dbReference>
<evidence type="ECO:0000259" key="9">
    <source>
        <dbReference type="PROSITE" id="PS51294"/>
    </source>
</evidence>
<dbReference type="PROSITE" id="PS50090">
    <property type="entry name" value="MYB_LIKE"/>
    <property type="match status" value="2"/>
</dbReference>